<dbReference type="FunFam" id="3.40.50.300:FF:000013">
    <property type="entry name" value="PhoH family ATPase"/>
    <property type="match status" value="1"/>
</dbReference>
<evidence type="ECO:0000313" key="8">
    <source>
        <dbReference type="EMBL" id="MBD2152088.1"/>
    </source>
</evidence>
<dbReference type="Pfam" id="PF02562">
    <property type="entry name" value="PhoH"/>
    <property type="match status" value="1"/>
</dbReference>
<evidence type="ECO:0000259" key="7">
    <source>
        <dbReference type="Pfam" id="PF02562"/>
    </source>
</evidence>
<dbReference type="PANTHER" id="PTHR30473">
    <property type="entry name" value="PROTEIN PHOH"/>
    <property type="match status" value="1"/>
</dbReference>
<evidence type="ECO:0000256" key="4">
    <source>
        <dbReference type="ARBA" id="ARBA00022741"/>
    </source>
</evidence>
<evidence type="ECO:0000256" key="3">
    <source>
        <dbReference type="ARBA" id="ARBA00022490"/>
    </source>
</evidence>
<dbReference type="Proteomes" id="UP000631421">
    <property type="component" value="Unassembled WGS sequence"/>
</dbReference>
<dbReference type="RefSeq" id="WP_190352498.1">
    <property type="nucleotide sequence ID" value="NZ_JACJPY010000080.1"/>
</dbReference>
<evidence type="ECO:0000256" key="1">
    <source>
        <dbReference type="ARBA" id="ARBA00004496"/>
    </source>
</evidence>
<dbReference type="PANTHER" id="PTHR30473:SF1">
    <property type="entry name" value="PHOH-LIKE PROTEIN"/>
    <property type="match status" value="1"/>
</dbReference>
<accession>A0A926Z7X7</accession>
<keyword evidence="3" id="KW-0963">Cytoplasm</keyword>
<dbReference type="Gene3D" id="3.40.50.300">
    <property type="entry name" value="P-loop containing nucleotide triphosphate hydrolases"/>
    <property type="match status" value="1"/>
</dbReference>
<keyword evidence="9" id="KW-1185">Reference proteome</keyword>
<protein>
    <recommendedName>
        <fullName evidence="6">PhoH-like protein</fullName>
    </recommendedName>
</protein>
<comment type="caution">
    <text evidence="8">The sequence shown here is derived from an EMBL/GenBank/DDBJ whole genome shotgun (WGS) entry which is preliminary data.</text>
</comment>
<comment type="similarity">
    <text evidence="2">Belongs to the PhoH family.</text>
</comment>
<keyword evidence="5" id="KW-0067">ATP-binding</keyword>
<gene>
    <name evidence="8" type="ORF">H6F44_18455</name>
</gene>
<evidence type="ECO:0000313" key="9">
    <source>
        <dbReference type="Proteomes" id="UP000631421"/>
    </source>
</evidence>
<sequence>MGNSRSEPYVLSLPNPSSAMCLAGMREENIKTIAEITGARLVLRGQDLLIDGNQEQIDRCEQIIKALQPLWNHEKTIASVDIQAACEAIAESRESAWRDRATISRNRRGDSIQTRTYRQQQYVQAMETHDLVFGVGPAGTGKTYLAAVAAVNALQSHKFERIILTRPAVEAGESLGFLPGDLQQKIDPYLRPLYDAMHEMIGADKVPQLMERGIIEVAPLAYMRGRTLSNSFIIVDEAQNTTAAQMKMVLTRLGFRSRMVVTGDITQIDLPRHQKSGLIIAMNILKGVQGVSFNLFDKTDVVRHPLVHNIIAAYENAEAEQQ</sequence>
<dbReference type="InterPro" id="IPR003714">
    <property type="entry name" value="PhoH"/>
</dbReference>
<evidence type="ECO:0000256" key="5">
    <source>
        <dbReference type="ARBA" id="ARBA00022840"/>
    </source>
</evidence>
<dbReference type="AlphaFoldDB" id="A0A926Z7X7"/>
<dbReference type="InterPro" id="IPR027417">
    <property type="entry name" value="P-loop_NTPase"/>
</dbReference>
<reference evidence="8" key="2">
    <citation type="submission" date="2020-08" db="EMBL/GenBank/DDBJ databases">
        <authorList>
            <person name="Chen M."/>
            <person name="Teng W."/>
            <person name="Zhao L."/>
            <person name="Hu C."/>
            <person name="Zhou Y."/>
            <person name="Han B."/>
            <person name="Song L."/>
            <person name="Shu W."/>
        </authorList>
    </citation>
    <scope>NUCLEOTIDE SEQUENCE</scope>
    <source>
        <strain evidence="8">FACHB-1277</strain>
    </source>
</reference>
<evidence type="ECO:0000256" key="2">
    <source>
        <dbReference type="ARBA" id="ARBA00010393"/>
    </source>
</evidence>
<comment type="subcellular location">
    <subcellularLocation>
        <location evidence="1">Cytoplasm</location>
    </subcellularLocation>
</comment>
<reference evidence="8" key="1">
    <citation type="journal article" date="2015" name="ISME J.">
        <title>Draft Genome Sequence of Streptomyces incarnatus NRRL8089, which Produces the Nucleoside Antibiotic Sinefungin.</title>
        <authorList>
            <person name="Oshima K."/>
            <person name="Hattori M."/>
            <person name="Shimizu H."/>
            <person name="Fukuda K."/>
            <person name="Nemoto M."/>
            <person name="Inagaki K."/>
            <person name="Tamura T."/>
        </authorList>
    </citation>
    <scope>NUCLEOTIDE SEQUENCE</scope>
    <source>
        <strain evidence="8">FACHB-1277</strain>
    </source>
</reference>
<dbReference type="SUPFAM" id="SSF52540">
    <property type="entry name" value="P-loop containing nucleoside triphosphate hydrolases"/>
    <property type="match status" value="1"/>
</dbReference>
<keyword evidence="4" id="KW-0547">Nucleotide-binding</keyword>
<dbReference type="InterPro" id="IPR051451">
    <property type="entry name" value="PhoH2-like"/>
</dbReference>
<evidence type="ECO:0000256" key="6">
    <source>
        <dbReference type="ARBA" id="ARBA00039970"/>
    </source>
</evidence>
<feature type="domain" description="PhoH-like protein" evidence="7">
    <location>
        <begin position="112"/>
        <end position="315"/>
    </location>
</feature>
<name>A0A926Z7X7_9CYAN</name>
<organism evidence="8 9">
    <name type="scientific">Pseudanabaena cinerea FACHB-1277</name>
    <dbReference type="NCBI Taxonomy" id="2949581"/>
    <lineage>
        <taxon>Bacteria</taxon>
        <taxon>Bacillati</taxon>
        <taxon>Cyanobacteriota</taxon>
        <taxon>Cyanophyceae</taxon>
        <taxon>Pseudanabaenales</taxon>
        <taxon>Pseudanabaenaceae</taxon>
        <taxon>Pseudanabaena</taxon>
        <taxon>Pseudanabaena cinerea</taxon>
    </lineage>
</organism>
<dbReference type="GO" id="GO:0005524">
    <property type="term" value="F:ATP binding"/>
    <property type="evidence" value="ECO:0007669"/>
    <property type="project" value="UniProtKB-KW"/>
</dbReference>
<dbReference type="EMBL" id="JACJPY010000080">
    <property type="protein sequence ID" value="MBD2152088.1"/>
    <property type="molecule type" value="Genomic_DNA"/>
</dbReference>
<dbReference type="GO" id="GO:0005829">
    <property type="term" value="C:cytosol"/>
    <property type="evidence" value="ECO:0007669"/>
    <property type="project" value="TreeGrafter"/>
</dbReference>
<proteinExistence type="inferred from homology"/>